<evidence type="ECO:0000256" key="2">
    <source>
        <dbReference type="SAM" id="Phobius"/>
    </source>
</evidence>
<protein>
    <recommendedName>
        <fullName evidence="3">Leucine rich repeat variant domain-containing protein</fullName>
    </recommendedName>
</protein>
<sequence length="796" mass="84413">MGKNLGPGPDPDLDIVRTADASPSDLQRIAGIRPDLLPDIAAHPYAYPDLLAWLATHQDPAIQEALARRGSNSGWHQNPAQHCAHQYGSAVPSGSAPSHQNQKPNKRKWMLGIGAALVLVLAVTGGFFGARFFSGSNYDKAPSQKAAVDLADVGRNAELTQLQAGDDADVEQQLVRVVGPRQSVIMALHEKSLQPTWMAPAPHADVTEPDPADIADEDPAVAAGDSADDSSKDSGPKLAGTPIDCKWTADSVVCGDRTIGLKDGEVTLKPVDDSNGSKSDGSSDDTDIEDTSTAEVKDPTTEAVPVTVNDDGKLRSPSGSTYPDVGVDLDATVRMVGAGEDGPWVVSDGKAVVAVDADSVLWESDLSEEVATATGLGEPRLRPNWTIEDEVLVIADDAGVHGVVVDSGQELWRVDAEVDSFTVSGTHLMIMSDGVLEVFDFTDSSDDDTVKADPGYNHGDGGVIAKSPGADAFKNAKLSTPPGCVEFGLAYEDYYLGDGPLEPKPEHEVEFSDGEASADDGHYSGIAMEKFTSTRMGTKAVTAVEFSCNGGGTYIYPSIGIYDEDLNLLDSIELWDDVEDRGNSADISGYAPKPYFNGVSPKGQYLELNVGGIGVYGDDGCIACEKSANADVLYRWDGKSFAHQDTVYHEPSGDVRTPVVAEVQKFAEAVAAGNDTEASKSATPEMMSSLDDILGDGQTSNPPTVRSEQFPKGVKVDTCELIQPYENGDYGGGEYYFANGKTMQYLSARDEIRAGDTVCGVTTPDTGSGDEYYMYLLLRGTPDGSVKVYEAGRQFS</sequence>
<accession>A0A1D7W599</accession>
<dbReference type="Pfam" id="PF25591">
    <property type="entry name" value="LRV_2"/>
    <property type="match status" value="1"/>
</dbReference>
<dbReference type="KEGG" id="blin:BLSMQ_2449"/>
<dbReference type="InterPro" id="IPR057893">
    <property type="entry name" value="LRV_2"/>
</dbReference>
<feature type="domain" description="Leucine rich repeat variant" evidence="3">
    <location>
        <begin position="19"/>
        <end position="70"/>
    </location>
</feature>
<organism evidence="4 5">
    <name type="scientific">Brevibacterium aurantiacum</name>
    <dbReference type="NCBI Taxonomy" id="273384"/>
    <lineage>
        <taxon>Bacteria</taxon>
        <taxon>Bacillati</taxon>
        <taxon>Actinomycetota</taxon>
        <taxon>Actinomycetes</taxon>
        <taxon>Micrococcales</taxon>
        <taxon>Brevibacteriaceae</taxon>
        <taxon>Brevibacterium</taxon>
    </lineage>
</organism>
<dbReference type="AlphaFoldDB" id="A0A1D7W599"/>
<keyword evidence="2" id="KW-0812">Transmembrane</keyword>
<feature type="transmembrane region" description="Helical" evidence="2">
    <location>
        <begin position="109"/>
        <end position="133"/>
    </location>
</feature>
<dbReference type="OrthoDB" id="3260358at2"/>
<feature type="region of interest" description="Disordered" evidence="1">
    <location>
        <begin position="200"/>
        <end position="243"/>
    </location>
</feature>
<evidence type="ECO:0000256" key="1">
    <source>
        <dbReference type="SAM" id="MobiDB-lite"/>
    </source>
</evidence>
<name>A0A1D7W599_BREAU</name>
<feature type="compositionally biased region" description="Acidic residues" evidence="1">
    <location>
        <begin position="207"/>
        <end position="219"/>
    </location>
</feature>
<dbReference type="RefSeq" id="WP_069600374.1">
    <property type="nucleotide sequence ID" value="NZ_CP017150.1"/>
</dbReference>
<keyword evidence="2" id="KW-0472">Membrane</keyword>
<dbReference type="PATRIC" id="fig|1703.10.peg.2525"/>
<dbReference type="Proteomes" id="UP000094793">
    <property type="component" value="Chromosome"/>
</dbReference>
<keyword evidence="2" id="KW-1133">Transmembrane helix</keyword>
<dbReference type="EMBL" id="CP017150">
    <property type="protein sequence ID" value="AOP54155.1"/>
    <property type="molecule type" value="Genomic_DNA"/>
</dbReference>
<reference evidence="5" key="1">
    <citation type="submission" date="2016-09" db="EMBL/GenBank/DDBJ databases">
        <title>Complete Genome Sequence of Brevibacterium linens SMQ-1335.</title>
        <authorList>
            <person name="de Melo A.G."/>
            <person name="Labrie S.J."/>
            <person name="Dumaresq J."/>
            <person name="Roberts R.J."/>
            <person name="Tremblay D.M."/>
            <person name="Moineau S."/>
        </authorList>
    </citation>
    <scope>NUCLEOTIDE SEQUENCE [LARGE SCALE GENOMIC DNA]</scope>
    <source>
        <strain evidence="5">SMQ-1335</strain>
    </source>
</reference>
<evidence type="ECO:0000259" key="3">
    <source>
        <dbReference type="Pfam" id="PF25591"/>
    </source>
</evidence>
<gene>
    <name evidence="4" type="ORF">BLSMQ_2449</name>
</gene>
<proteinExistence type="predicted"/>
<feature type="compositionally biased region" description="Acidic residues" evidence="1">
    <location>
        <begin position="282"/>
        <end position="292"/>
    </location>
</feature>
<evidence type="ECO:0000313" key="4">
    <source>
        <dbReference type="EMBL" id="AOP54155.1"/>
    </source>
</evidence>
<evidence type="ECO:0000313" key="5">
    <source>
        <dbReference type="Proteomes" id="UP000094793"/>
    </source>
</evidence>
<feature type="region of interest" description="Disordered" evidence="1">
    <location>
        <begin position="265"/>
        <end position="322"/>
    </location>
</feature>